<reference evidence="3" key="1">
    <citation type="submission" date="2017-01" db="EMBL/GenBank/DDBJ databases">
        <authorList>
            <person name="Varghese N."/>
            <person name="Submissions S."/>
        </authorList>
    </citation>
    <scope>NUCLEOTIDE SEQUENCE [LARGE SCALE GENOMIC DNA]</scope>
    <source>
        <strain evidence="3">LP100</strain>
    </source>
</reference>
<proteinExistence type="predicted"/>
<evidence type="ECO:0000313" key="2">
    <source>
        <dbReference type="EMBL" id="SIT89115.1"/>
    </source>
</evidence>
<dbReference type="EMBL" id="FTPP01000002">
    <property type="protein sequence ID" value="SIT89115.1"/>
    <property type="molecule type" value="Genomic_DNA"/>
</dbReference>
<evidence type="ECO:0000313" key="3">
    <source>
        <dbReference type="Proteomes" id="UP000187181"/>
    </source>
</evidence>
<dbReference type="Proteomes" id="UP000187181">
    <property type="component" value="Unassembled WGS sequence"/>
</dbReference>
<accession>A0A1R3XD34</accession>
<keyword evidence="1" id="KW-0472">Membrane</keyword>
<keyword evidence="3" id="KW-1185">Reference proteome</keyword>
<feature type="transmembrane region" description="Helical" evidence="1">
    <location>
        <begin position="6"/>
        <end position="25"/>
    </location>
</feature>
<feature type="transmembrane region" description="Helical" evidence="1">
    <location>
        <begin position="90"/>
        <end position="111"/>
    </location>
</feature>
<gene>
    <name evidence="2" type="ORF">SAMN05444128_1965</name>
</gene>
<keyword evidence="1" id="KW-0812">Transmembrane</keyword>
<protein>
    <recommendedName>
        <fullName evidence="4">Integral membrane protein</fullName>
    </recommendedName>
</protein>
<name>A0A1R3XD34_9BACT</name>
<dbReference type="STRING" id="1317125.SAMN05444128_1965"/>
<sequence>MVANLNLLSYAIYLPVGVFVTYWVGQKLYINGELYLHQIFSQNPELVAAINKILLTGYYLLNIGYVVILMVQQVPIETTRQLIEVLSSRLGILLVSLGCIHFFNLGALYLISQRNHIQQHT</sequence>
<dbReference type="AlphaFoldDB" id="A0A1R3XD34"/>
<evidence type="ECO:0008006" key="4">
    <source>
        <dbReference type="Google" id="ProtNLM"/>
    </source>
</evidence>
<evidence type="ECO:0000256" key="1">
    <source>
        <dbReference type="SAM" id="Phobius"/>
    </source>
</evidence>
<dbReference type="RefSeq" id="WP_076668356.1">
    <property type="nucleotide sequence ID" value="NZ_FTPP01000002.1"/>
</dbReference>
<organism evidence="2 3">
    <name type="scientific">Pontibacter indicus</name>
    <dbReference type="NCBI Taxonomy" id="1317125"/>
    <lineage>
        <taxon>Bacteria</taxon>
        <taxon>Pseudomonadati</taxon>
        <taxon>Bacteroidota</taxon>
        <taxon>Cytophagia</taxon>
        <taxon>Cytophagales</taxon>
        <taxon>Hymenobacteraceae</taxon>
        <taxon>Pontibacter</taxon>
    </lineage>
</organism>
<feature type="transmembrane region" description="Helical" evidence="1">
    <location>
        <begin position="46"/>
        <end position="70"/>
    </location>
</feature>
<keyword evidence="1" id="KW-1133">Transmembrane helix</keyword>